<protein>
    <recommendedName>
        <fullName evidence="1">DJ-1/PfpI domain-containing protein</fullName>
    </recommendedName>
</protein>
<dbReference type="InterPro" id="IPR029062">
    <property type="entry name" value="Class_I_gatase-like"/>
</dbReference>
<evidence type="ECO:0000313" key="3">
    <source>
        <dbReference type="Proteomes" id="UP000006281"/>
    </source>
</evidence>
<organism evidence="2 3">
    <name type="scientific">Saccharothrix espanaensis (strain ATCC 51144 / DSM 44229 / JCM 9112 / NBRC 15066 / NRRL 15764)</name>
    <dbReference type="NCBI Taxonomy" id="1179773"/>
    <lineage>
        <taxon>Bacteria</taxon>
        <taxon>Bacillati</taxon>
        <taxon>Actinomycetota</taxon>
        <taxon>Actinomycetes</taxon>
        <taxon>Pseudonocardiales</taxon>
        <taxon>Pseudonocardiaceae</taxon>
        <taxon>Saccharothrix</taxon>
    </lineage>
</organism>
<sequence>MSGGGYNRDDGSGVRKVLADEDFLRRLAAAPVLPVGICTGVMVLSAAEITRVRNTTTHHAAKANLAARNATVINARVADDGEPISGGITSGLDVVLWLVERFPGVAAHQVETVMEYECRGALWRWWLLACRLWSVDDRSDLGLDQDARLEEDLDADQRRRRGRRDAQFRRCLLGAGEERVVHLPLPAGRVPGEADDVVERRPCRRQ</sequence>
<dbReference type="Gene3D" id="3.40.50.880">
    <property type="match status" value="1"/>
</dbReference>
<dbReference type="KEGG" id="sesp:BN6_28820"/>
<dbReference type="HOGENOM" id="CLU_1331143_0_0_11"/>
<dbReference type="Pfam" id="PF01965">
    <property type="entry name" value="DJ-1_PfpI"/>
    <property type="match status" value="1"/>
</dbReference>
<dbReference type="eggNOG" id="COG0693">
    <property type="taxonomic scope" value="Bacteria"/>
</dbReference>
<dbReference type="InterPro" id="IPR002818">
    <property type="entry name" value="DJ-1/PfpI"/>
</dbReference>
<dbReference type="PANTHER" id="PTHR43130">
    <property type="entry name" value="ARAC-FAMILY TRANSCRIPTIONAL REGULATOR"/>
    <property type="match status" value="1"/>
</dbReference>
<dbReference type="AlphaFoldDB" id="K0JW09"/>
<dbReference type="Proteomes" id="UP000006281">
    <property type="component" value="Chromosome"/>
</dbReference>
<keyword evidence="3" id="KW-1185">Reference proteome</keyword>
<dbReference type="InterPro" id="IPR052158">
    <property type="entry name" value="INH-QAR"/>
</dbReference>
<dbReference type="STRING" id="1179773.BN6_28820"/>
<name>K0JW09_SACES</name>
<evidence type="ECO:0000313" key="2">
    <source>
        <dbReference type="EMBL" id="CCH30191.1"/>
    </source>
</evidence>
<reference evidence="2 3" key="1">
    <citation type="journal article" date="2012" name="BMC Genomics">
        <title>Complete genome sequence of Saccharothrix espanaensis DSM 44229T and comparison to the other completely sequenced Pseudonocardiaceae.</title>
        <authorList>
            <person name="Strobel T."/>
            <person name="Al-Dilaimi A."/>
            <person name="Blom J."/>
            <person name="Gessner A."/>
            <person name="Kalinowski J."/>
            <person name="Luzhetska M."/>
            <person name="Puhler A."/>
            <person name="Szczepanowski R."/>
            <person name="Bechthold A."/>
            <person name="Ruckert C."/>
        </authorList>
    </citation>
    <scope>NUCLEOTIDE SEQUENCE [LARGE SCALE GENOMIC DNA]</scope>
    <source>
        <strain evidence="3">ATCC 51144 / DSM 44229 / JCM 9112 / NBRC 15066 / NRRL 15764</strain>
    </source>
</reference>
<dbReference type="EMBL" id="HE804045">
    <property type="protein sequence ID" value="CCH30191.1"/>
    <property type="molecule type" value="Genomic_DNA"/>
</dbReference>
<gene>
    <name evidence="2" type="ordered locus">BN6_28820</name>
</gene>
<dbReference type="SUPFAM" id="SSF52317">
    <property type="entry name" value="Class I glutamine amidotransferase-like"/>
    <property type="match status" value="1"/>
</dbReference>
<evidence type="ECO:0000259" key="1">
    <source>
        <dbReference type="Pfam" id="PF01965"/>
    </source>
</evidence>
<proteinExistence type="predicted"/>
<dbReference type="GO" id="GO:0006355">
    <property type="term" value="P:regulation of DNA-templated transcription"/>
    <property type="evidence" value="ECO:0007669"/>
    <property type="project" value="TreeGrafter"/>
</dbReference>
<accession>K0JW09</accession>
<feature type="domain" description="DJ-1/PfpI" evidence="1">
    <location>
        <begin position="22"/>
        <end position="84"/>
    </location>
</feature>
<dbReference type="PANTHER" id="PTHR43130:SF2">
    <property type="entry name" value="DJ-1_PFPI DOMAIN-CONTAINING PROTEIN"/>
    <property type="match status" value="1"/>
</dbReference>